<dbReference type="eggNOG" id="COG0168">
    <property type="taxonomic scope" value="Bacteria"/>
</dbReference>
<keyword evidence="7 13" id="KW-0812">Transmembrane</keyword>
<protein>
    <submittedName>
        <fullName evidence="14">Trk system, membrane component</fullName>
    </submittedName>
</protein>
<evidence type="ECO:0000256" key="3">
    <source>
        <dbReference type="ARBA" id="ARBA00022448"/>
    </source>
</evidence>
<dbReference type="GO" id="GO:0046872">
    <property type="term" value="F:metal ion binding"/>
    <property type="evidence" value="ECO:0007669"/>
    <property type="project" value="UniProtKB-KW"/>
</dbReference>
<feature type="binding site" evidence="12">
    <location>
        <position position="111"/>
    </location>
    <ligand>
        <name>K(+)</name>
        <dbReference type="ChEBI" id="CHEBI:29103"/>
    </ligand>
</feature>
<dbReference type="GO" id="GO:0005886">
    <property type="term" value="C:plasma membrane"/>
    <property type="evidence" value="ECO:0007669"/>
    <property type="project" value="UniProtKB-SubCell"/>
</dbReference>
<dbReference type="InterPro" id="IPR003445">
    <property type="entry name" value="Cat_transpt"/>
</dbReference>
<feature type="binding site" evidence="12">
    <location>
        <position position="220"/>
    </location>
    <ligand>
        <name>K(+)</name>
        <dbReference type="ChEBI" id="CHEBI:29103"/>
    </ligand>
</feature>
<evidence type="ECO:0000313" key="14">
    <source>
        <dbReference type="EMBL" id="ACO04165.1"/>
    </source>
</evidence>
<evidence type="ECO:0000256" key="11">
    <source>
        <dbReference type="ARBA" id="ARBA00023136"/>
    </source>
</evidence>
<evidence type="ECO:0000256" key="12">
    <source>
        <dbReference type="PIRSR" id="PIRSR006247-1"/>
    </source>
</evidence>
<dbReference type="PaxDb" id="123214-PERMA_1271"/>
<comment type="similarity">
    <text evidence="2">Belongs to the TrkH potassium transport family.</text>
</comment>
<dbReference type="KEGG" id="pmx:PERMA_1271"/>
<keyword evidence="12" id="KW-0479">Metal-binding</keyword>
<feature type="transmembrane region" description="Helical" evidence="13">
    <location>
        <begin position="183"/>
        <end position="207"/>
    </location>
</feature>
<keyword evidence="3" id="KW-0813">Transport</keyword>
<feature type="transmembrane region" description="Helical" evidence="13">
    <location>
        <begin position="273"/>
        <end position="293"/>
    </location>
</feature>
<gene>
    <name evidence="14" type="ordered locus">PERMA_1271</name>
</gene>
<evidence type="ECO:0000256" key="2">
    <source>
        <dbReference type="ARBA" id="ARBA00009137"/>
    </source>
</evidence>
<evidence type="ECO:0000256" key="4">
    <source>
        <dbReference type="ARBA" id="ARBA00022475"/>
    </source>
</evidence>
<keyword evidence="4" id="KW-1003">Cell membrane</keyword>
<keyword evidence="15" id="KW-1185">Reference proteome</keyword>
<dbReference type="HOGENOM" id="CLU_030708_0_2_0"/>
<feature type="transmembrane region" description="Helical" evidence="13">
    <location>
        <begin position="70"/>
        <end position="91"/>
    </location>
</feature>
<evidence type="ECO:0000256" key="7">
    <source>
        <dbReference type="ARBA" id="ARBA00022692"/>
    </source>
</evidence>
<feature type="binding site" evidence="12">
    <location>
        <position position="112"/>
    </location>
    <ligand>
        <name>K(+)</name>
        <dbReference type="ChEBI" id="CHEBI:29103"/>
    </ligand>
</feature>
<evidence type="ECO:0000256" key="13">
    <source>
        <dbReference type="SAM" id="Phobius"/>
    </source>
</evidence>
<dbReference type="InterPro" id="IPR004772">
    <property type="entry name" value="TrkH"/>
</dbReference>
<comment type="subcellular location">
    <subcellularLocation>
        <location evidence="1">Cell inner membrane</location>
        <topology evidence="1">Multi-pass membrane protein</topology>
    </subcellularLocation>
</comment>
<evidence type="ECO:0000256" key="1">
    <source>
        <dbReference type="ARBA" id="ARBA00004429"/>
    </source>
</evidence>
<feature type="binding site" evidence="12">
    <location>
        <position position="318"/>
    </location>
    <ligand>
        <name>K(+)</name>
        <dbReference type="ChEBI" id="CHEBI:29103"/>
    </ligand>
</feature>
<feature type="transmembrane region" description="Helical" evidence="13">
    <location>
        <begin position="12"/>
        <end position="34"/>
    </location>
</feature>
<dbReference type="Pfam" id="PF02386">
    <property type="entry name" value="TrkH"/>
    <property type="match status" value="1"/>
</dbReference>
<feature type="binding site" evidence="12">
    <location>
        <position position="435"/>
    </location>
    <ligand>
        <name>K(+)</name>
        <dbReference type="ChEBI" id="CHEBI:29103"/>
    </ligand>
</feature>
<evidence type="ECO:0000256" key="6">
    <source>
        <dbReference type="ARBA" id="ARBA00022538"/>
    </source>
</evidence>
<organism evidence="14 15">
    <name type="scientific">Persephonella marina (strain DSM 14350 / EX-H1)</name>
    <dbReference type="NCBI Taxonomy" id="123214"/>
    <lineage>
        <taxon>Bacteria</taxon>
        <taxon>Pseudomonadati</taxon>
        <taxon>Aquificota</taxon>
        <taxon>Aquificia</taxon>
        <taxon>Aquificales</taxon>
        <taxon>Hydrogenothermaceae</taxon>
        <taxon>Persephonella</taxon>
    </lineage>
</organism>
<sequence length="482" mass="53508">MSNLRFSIIYKFETFILFILSLVTFIPPLVYSLYLEDEEILTFLIPVLLALFLYSLSVPIKSHKLSEKEALFIAVSIWFIFPVFTALGYILSGYIHDPIDAYFESVSGFTTTGASILEDIEKLPESVLLLRSITNWIGGLGFAVFAVSFLSTRLPIGRAIVKFESSKIVEEKIEPRVKEVTKIVFLVYITLTVIEIILLKISGLSWYNSITYTFSTVATGGFAPENESVGAFNSFAVEIIISLFMIMGAINLQLYYVAYKKRSVIRFFSDQEVIVFLAIICGSVMFATAVLYLSGFYPDMYESFRYALFQIVSTATTTGFSSTDYSDWHPSVLSLMMILSLIGAVGGSTGGGIKIFRAILVYKTVKAELKKIAHPKAVYRITIKGKPLDVSTISMFWAFLSLYVATTVFFGFLLTLSGHDLVTSFSASIACITSLGPGLGDVGPASNFSAFNDFEKLALSFEMIFGRLEIIPVISMLFIKNI</sequence>
<dbReference type="PANTHER" id="PTHR32024">
    <property type="entry name" value="TRK SYSTEM POTASSIUM UPTAKE PROTEIN TRKG-RELATED"/>
    <property type="match status" value="1"/>
</dbReference>
<name>C0QQU8_PERMH</name>
<feature type="transmembrane region" description="Helical" evidence="13">
    <location>
        <begin position="231"/>
        <end position="252"/>
    </location>
</feature>
<evidence type="ECO:0000313" key="15">
    <source>
        <dbReference type="Proteomes" id="UP000001366"/>
    </source>
</evidence>
<keyword evidence="10" id="KW-0406">Ion transport</keyword>
<dbReference type="AlphaFoldDB" id="C0QQU8"/>
<dbReference type="GO" id="GO:0015379">
    <property type="term" value="F:potassium:chloride symporter activity"/>
    <property type="evidence" value="ECO:0007669"/>
    <property type="project" value="InterPro"/>
</dbReference>
<evidence type="ECO:0000256" key="9">
    <source>
        <dbReference type="ARBA" id="ARBA00022989"/>
    </source>
</evidence>
<dbReference type="STRING" id="123214.PERMA_1271"/>
<keyword evidence="8 12" id="KW-0630">Potassium</keyword>
<feature type="transmembrane region" description="Helical" evidence="13">
    <location>
        <begin position="40"/>
        <end position="58"/>
    </location>
</feature>
<keyword evidence="5" id="KW-0997">Cell inner membrane</keyword>
<dbReference type="RefSeq" id="WP_012676403.1">
    <property type="nucleotide sequence ID" value="NC_012440.1"/>
</dbReference>
<reference evidence="14 15" key="1">
    <citation type="journal article" date="2009" name="J. Bacteriol.">
        <title>Complete and draft genome sequences of six members of the Aquificales.</title>
        <authorList>
            <person name="Reysenbach A.L."/>
            <person name="Hamamura N."/>
            <person name="Podar M."/>
            <person name="Griffiths E."/>
            <person name="Ferreira S."/>
            <person name="Hochstein R."/>
            <person name="Heidelberg J."/>
            <person name="Johnson J."/>
            <person name="Mead D."/>
            <person name="Pohorille A."/>
            <person name="Sarmiento M."/>
            <person name="Schweighofer K."/>
            <person name="Seshadri R."/>
            <person name="Voytek M.A."/>
        </authorList>
    </citation>
    <scope>NUCLEOTIDE SEQUENCE [LARGE SCALE GENOMIC DNA]</scope>
    <source>
        <strain evidence="15">DSM 14350 / EX-H1</strain>
    </source>
</reference>
<keyword evidence="9 13" id="KW-1133">Transmembrane helix</keyword>
<keyword evidence="6" id="KW-0633">Potassium transport</keyword>
<dbReference type="OrthoDB" id="9810952at2"/>
<feature type="transmembrane region" description="Helical" evidence="13">
    <location>
        <begin position="457"/>
        <end position="479"/>
    </location>
</feature>
<dbReference type="PIRSF" id="PIRSF006247">
    <property type="entry name" value="TrkH"/>
    <property type="match status" value="1"/>
</dbReference>
<evidence type="ECO:0000256" key="5">
    <source>
        <dbReference type="ARBA" id="ARBA00022519"/>
    </source>
</evidence>
<evidence type="ECO:0000256" key="10">
    <source>
        <dbReference type="ARBA" id="ARBA00023065"/>
    </source>
</evidence>
<keyword evidence="11 13" id="KW-0472">Membrane</keyword>
<feature type="transmembrane region" description="Helical" evidence="13">
    <location>
        <begin position="133"/>
        <end position="152"/>
    </location>
</feature>
<evidence type="ECO:0000256" key="8">
    <source>
        <dbReference type="ARBA" id="ARBA00022958"/>
    </source>
</evidence>
<proteinExistence type="inferred from homology"/>
<dbReference type="PANTHER" id="PTHR32024:SF2">
    <property type="entry name" value="TRK SYSTEM POTASSIUM UPTAKE PROTEIN TRKG-RELATED"/>
    <property type="match status" value="1"/>
</dbReference>
<dbReference type="Proteomes" id="UP000001366">
    <property type="component" value="Chromosome"/>
</dbReference>
<accession>C0QQU8</accession>
<feature type="transmembrane region" description="Helical" evidence="13">
    <location>
        <begin position="332"/>
        <end position="356"/>
    </location>
</feature>
<feature type="transmembrane region" description="Helical" evidence="13">
    <location>
        <begin position="396"/>
        <end position="416"/>
    </location>
</feature>
<dbReference type="EMBL" id="CP001230">
    <property type="protein sequence ID" value="ACO04165.1"/>
    <property type="molecule type" value="Genomic_DNA"/>
</dbReference>
<feature type="binding site" evidence="12">
    <location>
        <position position="317"/>
    </location>
    <ligand>
        <name>K(+)</name>
        <dbReference type="ChEBI" id="CHEBI:29103"/>
    </ligand>
</feature>